<dbReference type="EMBL" id="NHTK01006086">
    <property type="protein sequence ID" value="PPQ64472.1"/>
    <property type="molecule type" value="Genomic_DNA"/>
</dbReference>
<dbReference type="Proteomes" id="UP000284842">
    <property type="component" value="Unassembled WGS sequence"/>
</dbReference>
<evidence type="ECO:0000313" key="1">
    <source>
        <dbReference type="EMBL" id="PPQ64472.1"/>
    </source>
</evidence>
<dbReference type="OrthoDB" id="2997904at2759"/>
<organism evidence="1 2">
    <name type="scientific">Panaeolus cyanescens</name>
    <dbReference type="NCBI Taxonomy" id="181874"/>
    <lineage>
        <taxon>Eukaryota</taxon>
        <taxon>Fungi</taxon>
        <taxon>Dikarya</taxon>
        <taxon>Basidiomycota</taxon>
        <taxon>Agaricomycotina</taxon>
        <taxon>Agaricomycetes</taxon>
        <taxon>Agaricomycetidae</taxon>
        <taxon>Agaricales</taxon>
        <taxon>Agaricineae</taxon>
        <taxon>Galeropsidaceae</taxon>
        <taxon>Panaeolus</taxon>
    </lineage>
</organism>
<gene>
    <name evidence="1" type="ORF">CVT24_008482</name>
</gene>
<sequence length="460" mass="52492">MTRSPIARNRAQTVIICDNHKFCRNYSIACRVHPGDDAIRGTPPGRIRLLLTSLKLLRRKSQWTAPVDVDTYYERLVKVVDEMRHIQELELRLTFMSTQDSQYSHKLRFTKHFLSVTTSGITRLRLNCALEDLHMALSPDTHLPRLCTLKLSLRTDYDSSDPTEPLPLLRSFLMNHADTIEDMDLSFSYRINPSTLLIDLPVFPRLSDLLLSYHIISLDPSFLAGLKQFMSLNHNHLRGLYLVIRSHPFIHSVPHNAVFASGTTATLIPIHDLKELSIRMTSRSILAMNVKPHLQQYQSTLTSLQLNTNIWSLTEIRHAFSGVMLNLGRFSLTVAYLSPTLLAYLALTFPTLQYLVVDVTFRVASEPDVPFPYHNPQQLPPFARDLSGVRNVLLDWALGSINVLAHQTAIEDRVLLVQSLPQVRTFCEMDPDEYSQSIDDPGPALRKRGGYWGEDYQFDC</sequence>
<proteinExistence type="predicted"/>
<dbReference type="InParanoid" id="A0A409VBU3"/>
<reference evidence="1 2" key="1">
    <citation type="journal article" date="2018" name="Evol. Lett.">
        <title>Horizontal gene cluster transfer increased hallucinogenic mushroom diversity.</title>
        <authorList>
            <person name="Reynolds H.T."/>
            <person name="Vijayakumar V."/>
            <person name="Gluck-Thaler E."/>
            <person name="Korotkin H.B."/>
            <person name="Matheny P.B."/>
            <person name="Slot J.C."/>
        </authorList>
    </citation>
    <scope>NUCLEOTIDE SEQUENCE [LARGE SCALE GENOMIC DNA]</scope>
    <source>
        <strain evidence="1 2">2629</strain>
    </source>
</reference>
<accession>A0A409VBU3</accession>
<name>A0A409VBU3_9AGAR</name>
<protein>
    <recommendedName>
        <fullName evidence="3">F-box domain-containing protein</fullName>
    </recommendedName>
</protein>
<dbReference type="AlphaFoldDB" id="A0A409VBU3"/>
<comment type="caution">
    <text evidence="1">The sequence shown here is derived from an EMBL/GenBank/DDBJ whole genome shotgun (WGS) entry which is preliminary data.</text>
</comment>
<keyword evidence="2" id="KW-1185">Reference proteome</keyword>
<evidence type="ECO:0000313" key="2">
    <source>
        <dbReference type="Proteomes" id="UP000284842"/>
    </source>
</evidence>
<evidence type="ECO:0008006" key="3">
    <source>
        <dbReference type="Google" id="ProtNLM"/>
    </source>
</evidence>